<dbReference type="EMBL" id="CP008876">
    <property type="protein sequence ID" value="AIF68169.1"/>
    <property type="molecule type" value="Genomic_DNA"/>
</dbReference>
<name>A0A075LP89_9BACI</name>
<evidence type="ECO:0000256" key="5">
    <source>
        <dbReference type="SAM" id="SignalP"/>
    </source>
</evidence>
<dbReference type="OrthoDB" id="63946at2"/>
<sequence length="313" mass="33966">MKKLTLLMTGLLFVLLLAACGSNSDSASGADKEEEKLTIEHELGKTEVTKNPEKIVAFDMGALDTLDKLGADVAGVPQENLPDYLSKYSSSDYENVGGLKEPDLEKIAEMQPDVIFISGRQSDYYEQLSELAPTIYIGVDTTDYMNSFKKNTETIAQIVGKEKEAETALGEIDDAIADLKTKAESIDGKALITLVNDGSVSAYGKASRFGVIHDVYNVPAVDETIESSTHGQSIGFEYISDKNPDYLFVVDRGAVVGNETSSAEKVLDNELVNGTNAAKENHITYLSPDYWYLSGGGLESEMEKVKEVSDALK</sequence>
<dbReference type="AlphaFoldDB" id="A0A075LP89"/>
<dbReference type="PROSITE" id="PS50983">
    <property type="entry name" value="FE_B12_PBP"/>
    <property type="match status" value="1"/>
</dbReference>
<evidence type="ECO:0000313" key="8">
    <source>
        <dbReference type="Proteomes" id="UP000027980"/>
    </source>
</evidence>
<comment type="subcellular location">
    <subcellularLocation>
        <location evidence="1">Cell membrane</location>
        <topology evidence="1">Lipid-anchor</topology>
    </subcellularLocation>
</comment>
<dbReference type="RefSeq" id="WP_038564820.1">
    <property type="nucleotide sequence ID" value="NZ_CP008876.1"/>
</dbReference>
<dbReference type="GeneID" id="34222799"/>
<gene>
    <name evidence="7" type="ORF">GZ22_17050</name>
</gene>
<dbReference type="Gene3D" id="3.40.50.1980">
    <property type="entry name" value="Nitrogenase molybdenum iron protein domain"/>
    <property type="match status" value="2"/>
</dbReference>
<evidence type="ECO:0000256" key="3">
    <source>
        <dbReference type="ARBA" id="ARBA00022448"/>
    </source>
</evidence>
<evidence type="ECO:0000256" key="2">
    <source>
        <dbReference type="ARBA" id="ARBA00008814"/>
    </source>
</evidence>
<keyword evidence="4 5" id="KW-0732">Signal</keyword>
<evidence type="ECO:0000256" key="1">
    <source>
        <dbReference type="ARBA" id="ARBA00004193"/>
    </source>
</evidence>
<accession>A0A075LP89</accession>
<feature type="domain" description="Fe/B12 periplasmic-binding" evidence="6">
    <location>
        <begin position="54"/>
        <end position="313"/>
    </location>
</feature>
<proteinExistence type="inferred from homology"/>
<feature type="signal peptide" evidence="5">
    <location>
        <begin position="1"/>
        <end position="29"/>
    </location>
</feature>
<dbReference type="HOGENOM" id="CLU_038034_3_1_9"/>
<dbReference type="InterPro" id="IPR002491">
    <property type="entry name" value="ABC_transptr_periplasmic_BD"/>
</dbReference>
<evidence type="ECO:0000313" key="7">
    <source>
        <dbReference type="EMBL" id="AIF68169.1"/>
    </source>
</evidence>
<dbReference type="PANTHER" id="PTHR30532:SF28">
    <property type="entry name" value="PETROBACTIN-BINDING PROTEIN YCLQ"/>
    <property type="match status" value="1"/>
</dbReference>
<dbReference type="PANTHER" id="PTHR30532">
    <property type="entry name" value="IRON III DICITRATE-BINDING PERIPLASMIC PROTEIN"/>
    <property type="match status" value="1"/>
</dbReference>
<dbReference type="PROSITE" id="PS51257">
    <property type="entry name" value="PROKAR_LIPOPROTEIN"/>
    <property type="match status" value="1"/>
</dbReference>
<keyword evidence="3" id="KW-0813">Transport</keyword>
<dbReference type="KEGG" id="tap:GZ22_17050"/>
<dbReference type="InterPro" id="IPR051313">
    <property type="entry name" value="Bact_iron-sidero_bind"/>
</dbReference>
<dbReference type="Pfam" id="PF01497">
    <property type="entry name" value="Peripla_BP_2"/>
    <property type="match status" value="1"/>
</dbReference>
<comment type="similarity">
    <text evidence="2">Belongs to the bacterial solute-binding protein 8 family.</text>
</comment>
<evidence type="ECO:0000256" key="4">
    <source>
        <dbReference type="ARBA" id="ARBA00022729"/>
    </source>
</evidence>
<evidence type="ECO:0000259" key="6">
    <source>
        <dbReference type="PROSITE" id="PS50983"/>
    </source>
</evidence>
<dbReference type="GO" id="GO:0030288">
    <property type="term" value="C:outer membrane-bounded periplasmic space"/>
    <property type="evidence" value="ECO:0007669"/>
    <property type="project" value="TreeGrafter"/>
</dbReference>
<dbReference type="GO" id="GO:1901678">
    <property type="term" value="P:iron coordination entity transport"/>
    <property type="evidence" value="ECO:0007669"/>
    <property type="project" value="UniProtKB-ARBA"/>
</dbReference>
<dbReference type="InterPro" id="IPR033870">
    <property type="entry name" value="FatB"/>
</dbReference>
<dbReference type="GO" id="GO:0005886">
    <property type="term" value="C:plasma membrane"/>
    <property type="evidence" value="ECO:0007669"/>
    <property type="project" value="UniProtKB-SubCell"/>
</dbReference>
<feature type="chain" id="PRO_5001707377" evidence="5">
    <location>
        <begin position="30"/>
        <end position="313"/>
    </location>
</feature>
<dbReference type="CDD" id="cd01140">
    <property type="entry name" value="FatB"/>
    <property type="match status" value="1"/>
</dbReference>
<protein>
    <submittedName>
        <fullName evidence="7">ABC transporter</fullName>
    </submittedName>
</protein>
<reference evidence="7 8" key="1">
    <citation type="submission" date="2014-07" db="EMBL/GenBank/DDBJ databases">
        <title>Complete genome sequence of a moderately halophilic bacterium Terribacillus aidingensis MP602, isolated from Cryptomeria fortunei in Tianmu mountain in China.</title>
        <authorList>
            <person name="Wang Y."/>
            <person name="Lu P."/>
            <person name="Zhang L."/>
        </authorList>
    </citation>
    <scope>NUCLEOTIDE SEQUENCE [LARGE SCALE GENOMIC DNA]</scope>
    <source>
        <strain evidence="7 8">MP602</strain>
    </source>
</reference>
<organism evidence="7 8">
    <name type="scientific">Terribacillus saccharophilus</name>
    <dbReference type="NCBI Taxonomy" id="361277"/>
    <lineage>
        <taxon>Bacteria</taxon>
        <taxon>Bacillati</taxon>
        <taxon>Bacillota</taxon>
        <taxon>Bacilli</taxon>
        <taxon>Bacillales</taxon>
        <taxon>Bacillaceae</taxon>
        <taxon>Terribacillus</taxon>
    </lineage>
</organism>
<dbReference type="SUPFAM" id="SSF53807">
    <property type="entry name" value="Helical backbone' metal receptor"/>
    <property type="match status" value="1"/>
</dbReference>
<dbReference type="Proteomes" id="UP000027980">
    <property type="component" value="Chromosome"/>
</dbReference>